<evidence type="ECO:0000256" key="2">
    <source>
        <dbReference type="ARBA" id="ARBA00022679"/>
    </source>
</evidence>
<dbReference type="GO" id="GO:0008483">
    <property type="term" value="F:transaminase activity"/>
    <property type="evidence" value="ECO:0007669"/>
    <property type="project" value="UniProtKB-KW"/>
</dbReference>
<feature type="domain" description="Aminotransferase class I/classII large" evidence="3">
    <location>
        <begin position="130"/>
        <end position="337"/>
    </location>
</feature>
<organism evidence="4 5">
    <name type="scientific">Chitinophaga horti</name>
    <dbReference type="NCBI Taxonomy" id="2920382"/>
    <lineage>
        <taxon>Bacteria</taxon>
        <taxon>Pseudomonadati</taxon>
        <taxon>Bacteroidota</taxon>
        <taxon>Chitinophagia</taxon>
        <taxon>Chitinophagales</taxon>
        <taxon>Chitinophagaceae</taxon>
        <taxon>Chitinophaga</taxon>
    </lineage>
</organism>
<evidence type="ECO:0000313" key="5">
    <source>
        <dbReference type="Proteomes" id="UP001162741"/>
    </source>
</evidence>
<dbReference type="InterPro" id="IPR004839">
    <property type="entry name" value="Aminotransferase_I/II_large"/>
</dbReference>
<keyword evidence="5" id="KW-1185">Reference proteome</keyword>
<dbReference type="PANTHER" id="PTHR13693">
    <property type="entry name" value="CLASS II AMINOTRANSFERASE/8-AMINO-7-OXONONANOATE SYNTHASE"/>
    <property type="match status" value="1"/>
</dbReference>
<proteinExistence type="predicted"/>
<evidence type="ECO:0000313" key="4">
    <source>
        <dbReference type="EMBL" id="UYQ91089.1"/>
    </source>
</evidence>
<reference evidence="4" key="1">
    <citation type="submission" date="2022-10" db="EMBL/GenBank/DDBJ databases">
        <title>Chitinophaga sp. nov., isolated from soil.</title>
        <authorList>
            <person name="Jeon C.O."/>
        </authorList>
    </citation>
    <scope>NUCLEOTIDE SEQUENCE</scope>
    <source>
        <strain evidence="4">R8</strain>
    </source>
</reference>
<dbReference type="SUPFAM" id="SSF53383">
    <property type="entry name" value="PLP-dependent transferases"/>
    <property type="match status" value="1"/>
</dbReference>
<evidence type="ECO:0000259" key="3">
    <source>
        <dbReference type="Pfam" id="PF00155"/>
    </source>
</evidence>
<protein>
    <submittedName>
        <fullName evidence="4">Aminotransferase class I/II-fold pyridoxal phosphate-dependent enzyme</fullName>
    </submittedName>
</protein>
<dbReference type="InterPro" id="IPR050087">
    <property type="entry name" value="AON_synthase_class-II"/>
</dbReference>
<name>A0ABY6IYJ9_9BACT</name>
<dbReference type="Proteomes" id="UP001162741">
    <property type="component" value="Chromosome"/>
</dbReference>
<gene>
    <name evidence="4" type="ORF">MKQ68_13400</name>
</gene>
<dbReference type="InterPro" id="IPR015421">
    <property type="entry name" value="PyrdxlP-dep_Trfase_major"/>
</dbReference>
<dbReference type="Gene3D" id="3.90.1150.10">
    <property type="entry name" value="Aspartate Aminotransferase, domain 1"/>
    <property type="match status" value="1"/>
</dbReference>
<dbReference type="EMBL" id="CP107006">
    <property type="protein sequence ID" value="UYQ91089.1"/>
    <property type="molecule type" value="Genomic_DNA"/>
</dbReference>
<keyword evidence="2" id="KW-0808">Transferase</keyword>
<dbReference type="Gene3D" id="3.40.640.10">
    <property type="entry name" value="Type I PLP-dependent aspartate aminotransferase-like (Major domain)"/>
    <property type="match status" value="1"/>
</dbReference>
<accession>A0ABY6IYJ9</accession>
<comment type="cofactor">
    <cofactor evidence="1">
        <name>pyridoxal 5'-phosphate</name>
        <dbReference type="ChEBI" id="CHEBI:597326"/>
    </cofactor>
</comment>
<evidence type="ECO:0000256" key="1">
    <source>
        <dbReference type="ARBA" id="ARBA00001933"/>
    </source>
</evidence>
<dbReference type="InterPro" id="IPR015424">
    <property type="entry name" value="PyrdxlP-dep_Trfase"/>
</dbReference>
<dbReference type="RefSeq" id="WP_264279571.1">
    <property type="nucleotide sequence ID" value="NZ_CP107006.1"/>
</dbReference>
<keyword evidence="4" id="KW-0032">Aminotransferase</keyword>
<sequence length="346" mass="37894">MHLTDQTPGRTVVIDNREHLFFSGFAYLGVHRSAQFQALIAAGLGRYGSLFPSSRIANVQLSLYDELEHAFCALQGQQAAACFSSGYLAGQAAIRYGQTKGEVLYAPGTHPALQLPGAVVPTGDWAQWALERINQKPDHTYVIAADSVNPLTATVNDFSALQHINRKTLVIIDDSHGIGILGEDGEGIISYLPENPHLHYLVTASTGKAYSMEGGIITGKAADIAAIKRMPAFTASTPMMPALAYAWLNSQSIYAEARRKLEQNAQYFRDITLGMPQLTQAEALPMFILNGAQEVYDYLLHHETVISSFRYPSPDSPRLNRVVLSALHLQQDLETVAGLLKRYYSA</sequence>
<dbReference type="Pfam" id="PF00155">
    <property type="entry name" value="Aminotran_1_2"/>
    <property type="match status" value="1"/>
</dbReference>
<dbReference type="InterPro" id="IPR015422">
    <property type="entry name" value="PyrdxlP-dep_Trfase_small"/>
</dbReference>